<evidence type="ECO:0000313" key="2">
    <source>
        <dbReference type="Proteomes" id="UP000552309"/>
    </source>
</evidence>
<sequence length="78" mass="8848">MVKAFVKLGKNGYIQEWIAVVEEDGHILIETDEALITNNDCVKVVDGIAVLDEAKQAEIQEENKELLQQIEKEKGMYE</sequence>
<comment type="caution">
    <text evidence="1">The sequence shown here is derived from an EMBL/GenBank/DDBJ whole genome shotgun (WGS) entry which is preliminary data.</text>
</comment>
<dbReference type="EMBL" id="JAARXV010000005">
    <property type="protein sequence ID" value="MBC2142838.1"/>
    <property type="molecule type" value="Genomic_DNA"/>
</dbReference>
<accession>A0AB73HA00</accession>
<protein>
    <recommendedName>
        <fullName evidence="3">DUF3006 domain-containing protein</fullName>
    </recommendedName>
</protein>
<evidence type="ECO:0008006" key="3">
    <source>
        <dbReference type="Google" id="ProtNLM"/>
    </source>
</evidence>
<dbReference type="RefSeq" id="WP_185543616.1">
    <property type="nucleotide sequence ID" value="NZ_JAARXV010000005.1"/>
</dbReference>
<proteinExistence type="predicted"/>
<dbReference type="Proteomes" id="UP000552309">
    <property type="component" value="Unassembled WGS sequence"/>
</dbReference>
<reference evidence="1 2" key="1">
    <citation type="submission" date="2020-03" db="EMBL/GenBank/DDBJ databases">
        <title>Soil Listeria distribution.</title>
        <authorList>
            <person name="Liao J."/>
            <person name="Wiedmann M."/>
        </authorList>
    </citation>
    <scope>NUCLEOTIDE SEQUENCE [LARGE SCALE GENOMIC DNA]</scope>
    <source>
        <strain evidence="1 2">FSL L7-0297</strain>
    </source>
</reference>
<gene>
    <name evidence="1" type="ORF">HCA89_10990</name>
</gene>
<dbReference type="AlphaFoldDB" id="A0AB73HA00"/>
<organism evidence="1 2">
    <name type="scientific">Listeria innocua</name>
    <dbReference type="NCBI Taxonomy" id="1642"/>
    <lineage>
        <taxon>Bacteria</taxon>
        <taxon>Bacillati</taxon>
        <taxon>Bacillota</taxon>
        <taxon>Bacilli</taxon>
        <taxon>Bacillales</taxon>
        <taxon>Listeriaceae</taxon>
        <taxon>Listeria</taxon>
    </lineage>
</organism>
<evidence type="ECO:0000313" key="1">
    <source>
        <dbReference type="EMBL" id="MBC2142838.1"/>
    </source>
</evidence>
<name>A0AB73HA00_LISIO</name>